<dbReference type="SUPFAM" id="SSF53213">
    <property type="entry name" value="LigB-like"/>
    <property type="match status" value="1"/>
</dbReference>
<dbReference type="InterPro" id="IPR002737">
    <property type="entry name" value="MEMO1_fam"/>
</dbReference>
<evidence type="ECO:0000256" key="2">
    <source>
        <dbReference type="HAMAP-Rule" id="MF_00055"/>
    </source>
</evidence>
<dbReference type="CDD" id="cd07361">
    <property type="entry name" value="MEMO_like"/>
    <property type="match status" value="1"/>
</dbReference>
<name>A0A9Y1FL00_9ARCH</name>
<dbReference type="EMBL" id="CP084166">
    <property type="protein sequence ID" value="UJG40451.1"/>
    <property type="molecule type" value="Genomic_DNA"/>
</dbReference>
<dbReference type="Pfam" id="PF01875">
    <property type="entry name" value="Memo"/>
    <property type="match status" value="1"/>
</dbReference>
<dbReference type="NCBIfam" id="TIGR04336">
    <property type="entry name" value="AmmeMemoSam_B"/>
    <property type="match status" value="1"/>
</dbReference>
<sequence length="284" mass="31763">MTKRTAAVAGMFYPSRKDELVSLIEKSFSSPVGPQTFPIKENREKRQLEYYVAPHAGYIYSGPIAAWTYLELSKIELPETVIILGPNHYGVGPDIATVERITEWETPLGIVPIDTELKQELVNENKDIGESDLAHHREHSIEVQLPFLQYIFGEKKFKFVPMAMTYQSLDSSIKLGQTIAKVCQNKKVTVIASSDLTHQEPYERAKQKDLAVLNAIEQMDVYEMYNIKQSRNVTMCGAGPIAATVTAALETSRTKSKILKYASSGDTAGDKIRVVGYSSVKFYS</sequence>
<reference evidence="3" key="1">
    <citation type="journal article" date="2022" name="Nat. Microbiol.">
        <title>Unique mobile elements and scalable gene flow at the prokaryote-eukaryote boundary revealed by circularized Asgard archaea genomes.</title>
        <authorList>
            <person name="Wu F."/>
            <person name="Speth D.R."/>
            <person name="Philosof A."/>
            <person name="Cremiere A."/>
            <person name="Narayanan A."/>
            <person name="Barco R.A."/>
            <person name="Connon S.A."/>
            <person name="Amend J.P."/>
            <person name="Antoshechkin I.A."/>
            <person name="Orphan V.J."/>
        </authorList>
    </citation>
    <scope>NUCLEOTIDE SEQUENCE</scope>
    <source>
        <strain evidence="3">PM71</strain>
    </source>
</reference>
<evidence type="ECO:0000256" key="1">
    <source>
        <dbReference type="ARBA" id="ARBA00006315"/>
    </source>
</evidence>
<dbReference type="PANTHER" id="PTHR11060">
    <property type="entry name" value="PROTEIN MEMO1"/>
    <property type="match status" value="1"/>
</dbReference>
<dbReference type="PANTHER" id="PTHR11060:SF0">
    <property type="entry name" value="PROTEIN MEMO1"/>
    <property type="match status" value="1"/>
</dbReference>
<proteinExistence type="inferred from homology"/>
<accession>A0A9Y1FL00</accession>
<evidence type="ECO:0000313" key="3">
    <source>
        <dbReference type="EMBL" id="UJG40451.1"/>
    </source>
</evidence>
<organism evidence="3">
    <name type="scientific">Candidatus Heimdallarchaeum aukensis</name>
    <dbReference type="NCBI Taxonomy" id="2876573"/>
    <lineage>
        <taxon>Archaea</taxon>
        <taxon>Promethearchaeati</taxon>
        <taxon>Candidatus Heimdallarchaeota</taxon>
        <taxon>Candidatus Heimdallarchaeia (ex Rinke et al. 2021) (nom. nud.)</taxon>
        <taxon>Candidatus Heimdallarchaeales</taxon>
        <taxon>Candidatus Heimdallarchaeaceae</taxon>
        <taxon>Candidatus Heimdallarchaeum</taxon>
    </lineage>
</organism>
<dbReference type="Gene3D" id="3.40.830.10">
    <property type="entry name" value="LigB-like"/>
    <property type="match status" value="1"/>
</dbReference>
<dbReference type="HAMAP" id="MF_00055">
    <property type="entry name" value="MEMO1"/>
    <property type="match status" value="1"/>
</dbReference>
<comment type="similarity">
    <text evidence="1 2">Belongs to the MEMO1 family.</text>
</comment>
<dbReference type="AlphaFoldDB" id="A0A9Y1FL00"/>
<dbReference type="Proteomes" id="UP001201020">
    <property type="component" value="Chromosome"/>
</dbReference>
<protein>
    <recommendedName>
        <fullName evidence="2">MEMO1 family protein K9W45_11505</fullName>
    </recommendedName>
</protein>
<gene>
    <name evidence="3" type="primary">amrB</name>
    <name evidence="3" type="ORF">K9W45_11505</name>
</gene>